<accession>A0A931IGN8</accession>
<evidence type="ECO:0000313" key="4">
    <source>
        <dbReference type="Proteomes" id="UP000655751"/>
    </source>
</evidence>
<dbReference type="GO" id="GO:0003796">
    <property type="term" value="F:lysozyme activity"/>
    <property type="evidence" value="ECO:0007669"/>
    <property type="project" value="InterPro"/>
</dbReference>
<proteinExistence type="predicted"/>
<reference evidence="3" key="1">
    <citation type="submission" date="2020-11" db="EMBL/GenBank/DDBJ databases">
        <title>Nocardia NEAU-351.nov., a novel actinomycete isolated from the cow dung.</title>
        <authorList>
            <person name="Zhang X."/>
        </authorList>
    </citation>
    <scope>NUCLEOTIDE SEQUENCE</scope>
    <source>
        <strain evidence="3">NEAU-351</strain>
    </source>
</reference>
<dbReference type="RefSeq" id="WP_196152010.1">
    <property type="nucleotide sequence ID" value="NZ_JADMLG010000012.1"/>
</dbReference>
<dbReference type="Proteomes" id="UP000655751">
    <property type="component" value="Unassembled WGS sequence"/>
</dbReference>
<protein>
    <submittedName>
        <fullName evidence="3">Uncharacterized protein</fullName>
    </submittedName>
</protein>
<evidence type="ECO:0000256" key="1">
    <source>
        <dbReference type="ARBA" id="ARBA00022529"/>
    </source>
</evidence>
<dbReference type="Gene3D" id="1.10.530.40">
    <property type="match status" value="1"/>
</dbReference>
<dbReference type="AlphaFoldDB" id="A0A931IGN8"/>
<evidence type="ECO:0000256" key="2">
    <source>
        <dbReference type="ARBA" id="ARBA00022638"/>
    </source>
</evidence>
<name>A0A931IGN8_9NOCA</name>
<dbReference type="EMBL" id="JADMLG010000012">
    <property type="protein sequence ID" value="MBH0779687.1"/>
    <property type="molecule type" value="Genomic_DNA"/>
</dbReference>
<dbReference type="GO" id="GO:0031640">
    <property type="term" value="P:killing of cells of another organism"/>
    <property type="evidence" value="ECO:0007669"/>
    <property type="project" value="UniProtKB-KW"/>
</dbReference>
<evidence type="ECO:0000313" key="3">
    <source>
        <dbReference type="EMBL" id="MBH0779687.1"/>
    </source>
</evidence>
<sequence length="232" mass="26590">MKAAVREIWLPFNVALEGRVPWMYLDARGRVSTAVGVPLDETVRELGVPTARHRANSLAASRRLPWRHGVRGPFASDPDIDAAWETVKQHRDLARRGRRRFQRLTDLRLTEGAIDRMVFDRLDRTETLVRGRMVRAESGAVALPFDDFETWPADAQLALLSMCWVAGPAFDLPRFHAAAARRDWLACAVECRVEPDMGAVARRNERNRQLFRYAYLVERDALDPERLAYDPR</sequence>
<dbReference type="GO" id="GO:0042742">
    <property type="term" value="P:defense response to bacterium"/>
    <property type="evidence" value="ECO:0007669"/>
    <property type="project" value="UniProtKB-KW"/>
</dbReference>
<organism evidence="3 4">
    <name type="scientific">Nocardia bovistercoris</name>
    <dbReference type="NCBI Taxonomy" id="2785916"/>
    <lineage>
        <taxon>Bacteria</taxon>
        <taxon>Bacillati</taxon>
        <taxon>Actinomycetota</taxon>
        <taxon>Actinomycetes</taxon>
        <taxon>Mycobacteriales</taxon>
        <taxon>Nocardiaceae</taxon>
        <taxon>Nocardia</taxon>
    </lineage>
</organism>
<gene>
    <name evidence="3" type="ORF">IT779_25780</name>
</gene>
<keyword evidence="1" id="KW-0929">Antimicrobial</keyword>
<keyword evidence="4" id="KW-1185">Reference proteome</keyword>
<dbReference type="InterPro" id="IPR023347">
    <property type="entry name" value="Lysozyme_dom_sf"/>
</dbReference>
<keyword evidence="2" id="KW-0081">Bacteriolytic enzyme</keyword>
<comment type="caution">
    <text evidence="3">The sequence shown here is derived from an EMBL/GenBank/DDBJ whole genome shotgun (WGS) entry which is preliminary data.</text>
</comment>